<dbReference type="InterPro" id="IPR029069">
    <property type="entry name" value="HotDog_dom_sf"/>
</dbReference>
<organism evidence="2 3">
    <name type="scientific">Brassica napus</name>
    <name type="common">Rape</name>
    <dbReference type="NCBI Taxonomy" id="3708"/>
    <lineage>
        <taxon>Eukaryota</taxon>
        <taxon>Viridiplantae</taxon>
        <taxon>Streptophyta</taxon>
        <taxon>Embryophyta</taxon>
        <taxon>Tracheophyta</taxon>
        <taxon>Spermatophyta</taxon>
        <taxon>Magnoliopsida</taxon>
        <taxon>eudicotyledons</taxon>
        <taxon>Gunneridae</taxon>
        <taxon>Pentapetalae</taxon>
        <taxon>rosids</taxon>
        <taxon>malvids</taxon>
        <taxon>Brassicales</taxon>
        <taxon>Brassicaceae</taxon>
        <taxon>Brassiceae</taxon>
        <taxon>Brassica</taxon>
    </lineage>
</organism>
<dbReference type="InterPro" id="IPR013114">
    <property type="entry name" value="FabA_FabZ"/>
</dbReference>
<evidence type="ECO:0000313" key="2">
    <source>
        <dbReference type="EMBL" id="KAH0865855.1"/>
    </source>
</evidence>
<dbReference type="Pfam" id="PF07734">
    <property type="entry name" value="FBA_1"/>
    <property type="match status" value="1"/>
</dbReference>
<feature type="domain" description="F-box associated beta-propeller type 1" evidence="1">
    <location>
        <begin position="3"/>
        <end position="235"/>
    </location>
</feature>
<dbReference type="PANTHER" id="PTHR30272:SF13">
    <property type="entry name" value="3-HYDROXYACYL-[ACYL-CARRIER-PROTEIN] DEHYDRATASE"/>
    <property type="match status" value="1"/>
</dbReference>
<comment type="caution">
    <text evidence="2">The sequence shown here is derived from an EMBL/GenBank/DDBJ whole genome shotgun (WGS) entry which is preliminary data.</text>
</comment>
<sequence length="407" mass="46739">MEHNLLILNPLLRRGTIVPVPPPCCGYDYCNYAYGLGYVTNPRSSNDYKIVKFSCDSTRKLDSWVYDFKSQSWNEVFDKIFDGFFNVPMSSVCFRGTPYWIGICKRGTIYSIQSFDFERECFEPLLLPPTTFEWGDSLSLGVFKVDYISLLHRSSLTGEIHLWVKKQQWSMMMTVVIPEATMFHMHSSYLIENNSKLVVIAGSHFEMAGSCHFETKSVTIYVAGENEEFQKVEYRFIITTIPEPTSRSHSVSLTPTKQSKSLSLRCSNNGDNISSPKDTPIELTFPTVMDINQIREILPHRFPFLLVDRVIEYTPGVSAVAYQELFEYLLQPEVGGSQDNNFFFAGIDKVRFRKPVIAGDTLVMRMTLVKFQKRFGLAKMEGKAYVGLRGRVHDGFCWQFLISHLLY</sequence>
<dbReference type="EMBL" id="JAGKQM010000018">
    <property type="protein sequence ID" value="KAH0865855.1"/>
    <property type="molecule type" value="Genomic_DNA"/>
</dbReference>
<protein>
    <recommendedName>
        <fullName evidence="1">F-box associated beta-propeller type 1 domain-containing protein</fullName>
    </recommendedName>
</protein>
<dbReference type="Gene3D" id="3.10.129.10">
    <property type="entry name" value="Hotdog Thioesterase"/>
    <property type="match status" value="2"/>
</dbReference>
<proteinExistence type="predicted"/>
<dbReference type="InterPro" id="IPR006527">
    <property type="entry name" value="F-box-assoc_dom_typ1"/>
</dbReference>
<evidence type="ECO:0000313" key="3">
    <source>
        <dbReference type="Proteomes" id="UP000824890"/>
    </source>
</evidence>
<feature type="non-terminal residue" evidence="2">
    <location>
        <position position="407"/>
    </location>
</feature>
<gene>
    <name evidence="2" type="ORF">HID58_083066</name>
</gene>
<name>A0ABQ7YCF9_BRANA</name>
<reference evidence="2 3" key="1">
    <citation type="submission" date="2021-05" db="EMBL/GenBank/DDBJ databases">
        <title>Genome Assembly of Synthetic Allotetraploid Brassica napus Reveals Homoeologous Exchanges between Subgenomes.</title>
        <authorList>
            <person name="Davis J.T."/>
        </authorList>
    </citation>
    <scope>NUCLEOTIDE SEQUENCE [LARGE SCALE GENOMIC DNA]</scope>
    <source>
        <strain evidence="3">cv. Da-Ae</strain>
        <tissue evidence="2">Seedling</tissue>
    </source>
</reference>
<evidence type="ECO:0000259" key="1">
    <source>
        <dbReference type="Pfam" id="PF07734"/>
    </source>
</evidence>
<accession>A0ABQ7YCF9</accession>
<dbReference type="InterPro" id="IPR017451">
    <property type="entry name" value="F-box-assoc_interact_dom"/>
</dbReference>
<keyword evidence="3" id="KW-1185">Reference proteome</keyword>
<dbReference type="PANTHER" id="PTHR30272">
    <property type="entry name" value="3-HYDROXYACYL-[ACYL-CARRIER-PROTEIN] DEHYDRATASE"/>
    <property type="match status" value="1"/>
</dbReference>
<dbReference type="CDD" id="cd01288">
    <property type="entry name" value="FabZ"/>
    <property type="match status" value="1"/>
</dbReference>
<dbReference type="Proteomes" id="UP000824890">
    <property type="component" value="Unassembled WGS sequence"/>
</dbReference>
<dbReference type="SUPFAM" id="SSF54637">
    <property type="entry name" value="Thioesterase/thiol ester dehydrase-isomerase"/>
    <property type="match status" value="1"/>
</dbReference>
<dbReference type="NCBIfam" id="TIGR01640">
    <property type="entry name" value="F_box_assoc_1"/>
    <property type="match status" value="1"/>
</dbReference>